<organism evidence="2 3">
    <name type="scientific">Mariniflexile jejuense</name>
    <dbReference type="NCBI Taxonomy" id="1173582"/>
    <lineage>
        <taxon>Bacteria</taxon>
        <taxon>Pseudomonadati</taxon>
        <taxon>Bacteroidota</taxon>
        <taxon>Flavobacteriia</taxon>
        <taxon>Flavobacteriales</taxon>
        <taxon>Flavobacteriaceae</taxon>
        <taxon>Mariniflexile</taxon>
    </lineage>
</organism>
<dbReference type="Proteomes" id="UP001597061">
    <property type="component" value="Unassembled WGS sequence"/>
</dbReference>
<evidence type="ECO:0000313" key="2">
    <source>
        <dbReference type="EMBL" id="MFD0990315.1"/>
    </source>
</evidence>
<evidence type="ECO:0000313" key="3">
    <source>
        <dbReference type="Proteomes" id="UP001597061"/>
    </source>
</evidence>
<keyword evidence="1" id="KW-0812">Transmembrane</keyword>
<sequence length="146" mass="16976">MDENELAKYIDKQMNIISDLRKDKNISTENWIKHILTLLTGLLTILIAFKSNEVFSYLNHKLFSYTLISIGLSIFSGAVYLYNTIDLLNQTIKFDLESLSKRMRGDNNLHTGVIKPRFLYVFFRYLFYTSSLASLILLISYGIMKN</sequence>
<comment type="caution">
    <text evidence="2">The sequence shown here is derived from an EMBL/GenBank/DDBJ whole genome shotgun (WGS) entry which is preliminary data.</text>
</comment>
<reference evidence="3" key="1">
    <citation type="journal article" date="2019" name="Int. J. Syst. Evol. Microbiol.">
        <title>The Global Catalogue of Microorganisms (GCM) 10K type strain sequencing project: providing services to taxonomists for standard genome sequencing and annotation.</title>
        <authorList>
            <consortium name="The Broad Institute Genomics Platform"/>
            <consortium name="The Broad Institute Genome Sequencing Center for Infectious Disease"/>
            <person name="Wu L."/>
            <person name="Ma J."/>
        </authorList>
    </citation>
    <scope>NUCLEOTIDE SEQUENCE [LARGE SCALE GENOMIC DNA]</scope>
    <source>
        <strain evidence="3">CCUG 62414</strain>
    </source>
</reference>
<keyword evidence="1" id="KW-1133">Transmembrane helix</keyword>
<feature type="transmembrane region" description="Helical" evidence="1">
    <location>
        <begin position="125"/>
        <end position="144"/>
    </location>
</feature>
<gene>
    <name evidence="2" type="ORF">ACFQ1R_09420</name>
</gene>
<feature type="transmembrane region" description="Helical" evidence="1">
    <location>
        <begin position="62"/>
        <end position="82"/>
    </location>
</feature>
<keyword evidence="3" id="KW-1185">Reference proteome</keyword>
<keyword evidence="1" id="KW-0472">Membrane</keyword>
<evidence type="ECO:0000256" key="1">
    <source>
        <dbReference type="SAM" id="Phobius"/>
    </source>
</evidence>
<feature type="transmembrane region" description="Helical" evidence="1">
    <location>
        <begin position="31"/>
        <end position="50"/>
    </location>
</feature>
<protein>
    <recommendedName>
        <fullName evidence="4">DUF3899 domain-containing protein</fullName>
    </recommendedName>
</protein>
<dbReference type="EMBL" id="JBHTJI010000001">
    <property type="protein sequence ID" value="MFD0990315.1"/>
    <property type="molecule type" value="Genomic_DNA"/>
</dbReference>
<name>A0ABW3JII7_9FLAO</name>
<proteinExistence type="predicted"/>
<accession>A0ABW3JII7</accession>
<evidence type="ECO:0008006" key="4">
    <source>
        <dbReference type="Google" id="ProtNLM"/>
    </source>
</evidence>